<accession>A0A9N8ZL76</accession>
<feature type="domain" description="BZIP" evidence="2">
    <location>
        <begin position="92"/>
        <end position="106"/>
    </location>
</feature>
<proteinExistence type="predicted"/>
<dbReference type="AlphaFoldDB" id="A0A9N8ZL76"/>
<protein>
    <submittedName>
        <fullName evidence="3">5497_t:CDS:1</fullName>
    </submittedName>
</protein>
<feature type="compositionally biased region" description="Pro residues" evidence="1">
    <location>
        <begin position="26"/>
        <end position="42"/>
    </location>
</feature>
<keyword evidence="4" id="KW-1185">Reference proteome</keyword>
<feature type="compositionally biased region" description="Low complexity" evidence="1">
    <location>
        <begin position="8"/>
        <end position="25"/>
    </location>
</feature>
<dbReference type="PROSITE" id="PS00036">
    <property type="entry name" value="BZIP_BASIC"/>
    <property type="match status" value="1"/>
</dbReference>
<dbReference type="EMBL" id="CAJVPJ010000235">
    <property type="protein sequence ID" value="CAG8499589.1"/>
    <property type="molecule type" value="Genomic_DNA"/>
</dbReference>
<gene>
    <name evidence="3" type="ORF">POCULU_LOCUS2501</name>
</gene>
<feature type="compositionally biased region" description="Basic and acidic residues" evidence="1">
    <location>
        <begin position="196"/>
        <end position="205"/>
    </location>
</feature>
<dbReference type="Pfam" id="PF07716">
    <property type="entry name" value="bZIP_2"/>
    <property type="match status" value="1"/>
</dbReference>
<evidence type="ECO:0000259" key="2">
    <source>
        <dbReference type="PROSITE" id="PS00036"/>
    </source>
</evidence>
<reference evidence="3" key="1">
    <citation type="submission" date="2021-06" db="EMBL/GenBank/DDBJ databases">
        <authorList>
            <person name="Kallberg Y."/>
            <person name="Tangrot J."/>
            <person name="Rosling A."/>
        </authorList>
    </citation>
    <scope>NUCLEOTIDE SEQUENCE</scope>
    <source>
        <strain evidence="3">IA702</strain>
    </source>
</reference>
<dbReference type="Proteomes" id="UP000789572">
    <property type="component" value="Unassembled WGS sequence"/>
</dbReference>
<comment type="caution">
    <text evidence="3">The sequence shown here is derived from an EMBL/GenBank/DDBJ whole genome shotgun (WGS) entry which is preliminary data.</text>
</comment>
<evidence type="ECO:0000313" key="3">
    <source>
        <dbReference type="EMBL" id="CAG8499589.1"/>
    </source>
</evidence>
<dbReference type="CDD" id="cd14705">
    <property type="entry name" value="bZIP_Zip1"/>
    <property type="match status" value="1"/>
</dbReference>
<dbReference type="OrthoDB" id="2247093at2759"/>
<feature type="compositionally biased region" description="Basic and acidic residues" evidence="1">
    <location>
        <begin position="167"/>
        <end position="176"/>
    </location>
</feature>
<evidence type="ECO:0000313" key="4">
    <source>
        <dbReference type="Proteomes" id="UP000789572"/>
    </source>
</evidence>
<feature type="region of interest" description="Disordered" evidence="1">
    <location>
        <begin position="167"/>
        <end position="244"/>
    </location>
</feature>
<feature type="region of interest" description="Disordered" evidence="1">
    <location>
        <begin position="1"/>
        <end position="115"/>
    </location>
</feature>
<organism evidence="3 4">
    <name type="scientific">Paraglomus occultum</name>
    <dbReference type="NCBI Taxonomy" id="144539"/>
    <lineage>
        <taxon>Eukaryota</taxon>
        <taxon>Fungi</taxon>
        <taxon>Fungi incertae sedis</taxon>
        <taxon>Mucoromycota</taxon>
        <taxon>Glomeromycotina</taxon>
        <taxon>Glomeromycetes</taxon>
        <taxon>Paraglomerales</taxon>
        <taxon>Paraglomeraceae</taxon>
        <taxon>Paraglomus</taxon>
    </lineage>
</organism>
<evidence type="ECO:0000256" key="1">
    <source>
        <dbReference type="SAM" id="MobiDB-lite"/>
    </source>
</evidence>
<sequence length="244" mass="27550">MARSSTSQLLPPITTFQPTQPQRQLPSPPILPPVSCLAPPPSSILSSPSNEHKIPSPPYISQLPPYIQSPPAAKRQRHPQTVDPASELLAEKRRRNAGASARFRDRRKQREKEMQEKCQYLEKRIQKLEGLDSVKKINELEKKLEEANKENESYLKKIKDLESQIEQYRSEEDRSYEIPTPSPSSGDHYISNGSVTDKDDFDRSARQFQSPNSPDEDGESSSEAMSGVETKMAKLTDVRALLLP</sequence>
<dbReference type="Gene3D" id="1.20.5.170">
    <property type="match status" value="1"/>
</dbReference>
<dbReference type="GO" id="GO:0003700">
    <property type="term" value="F:DNA-binding transcription factor activity"/>
    <property type="evidence" value="ECO:0007669"/>
    <property type="project" value="InterPro"/>
</dbReference>
<dbReference type="InterPro" id="IPR004827">
    <property type="entry name" value="bZIP"/>
</dbReference>
<name>A0A9N8ZL76_9GLOM</name>